<organism evidence="2 3">
    <name type="scientific">Candidatus Wolfebacteria bacterium GW2011_GWE2_44_13</name>
    <dbReference type="NCBI Taxonomy" id="1619017"/>
    <lineage>
        <taxon>Bacteria</taxon>
        <taxon>Candidatus Wolfeibacteriota</taxon>
    </lineage>
</organism>
<protein>
    <recommendedName>
        <fullName evidence="1">IPT/TIG domain-containing protein</fullName>
    </recommendedName>
</protein>
<sequence length="453" mass="48135">MSLLVAGCGSGGGDDPKPVPKVAKIVSLSPESVVVGGAAFTLTIEGKNFKPACVVKFDDTVRADAVVVDSSTITIPVTAADIATVGEKEISVDGATKTFVVKAKPWVTAVTAGGQEMVKAVDGLLYVAYANDNKTFLCRFDANGDKVAIADKTDVLVATSQGVNYPHGIFVPSGEYAYVVSVRAWDESAIAGFGEGFLQKINLATGEVTEEIIMLGGEFTGFTADNAGGAIYIAFAFHGQLGEHKTAVVGIRVTDAAVIFEQGWEESPRIHSVAVDATSLYFGGTVTNGSGCQQRMYVRKVEKHSGAFQWESQVNAVDANMESDSMYYQALVIDSTTDALYFSGVIGYTADVFRGAVFRIDASSADGTFAWGYVNEPGFLDLSFSLMVVDNGDLYGWDGENNTVRINPDNPPVFPWRMPDTHPGALHAADGILYMPYTAGKILLISKEGQVLN</sequence>
<dbReference type="Proteomes" id="UP000034051">
    <property type="component" value="Unassembled WGS sequence"/>
</dbReference>
<dbReference type="Pfam" id="PF01833">
    <property type="entry name" value="TIG"/>
    <property type="match status" value="1"/>
</dbReference>
<dbReference type="EMBL" id="LCHW01000001">
    <property type="protein sequence ID" value="KKT43912.1"/>
    <property type="molecule type" value="Genomic_DNA"/>
</dbReference>
<reference evidence="2 3" key="1">
    <citation type="journal article" date="2015" name="Nature">
        <title>rRNA introns, odd ribosomes, and small enigmatic genomes across a large radiation of phyla.</title>
        <authorList>
            <person name="Brown C.T."/>
            <person name="Hug L.A."/>
            <person name="Thomas B.C."/>
            <person name="Sharon I."/>
            <person name="Castelle C.J."/>
            <person name="Singh A."/>
            <person name="Wilkins M.J."/>
            <person name="Williams K.H."/>
            <person name="Banfield J.F."/>
        </authorList>
    </citation>
    <scope>NUCLEOTIDE SEQUENCE [LARGE SCALE GENOMIC DNA]</scope>
</reference>
<evidence type="ECO:0000259" key="1">
    <source>
        <dbReference type="Pfam" id="PF01833"/>
    </source>
</evidence>
<evidence type="ECO:0000313" key="2">
    <source>
        <dbReference type="EMBL" id="KKT43912.1"/>
    </source>
</evidence>
<dbReference type="InterPro" id="IPR002909">
    <property type="entry name" value="IPT_dom"/>
</dbReference>
<gene>
    <name evidence="2" type="ORF">UW32_C0001G0504</name>
</gene>
<dbReference type="InterPro" id="IPR014756">
    <property type="entry name" value="Ig_E-set"/>
</dbReference>
<comment type="caution">
    <text evidence="2">The sequence shown here is derived from an EMBL/GenBank/DDBJ whole genome shotgun (WGS) entry which is preliminary data.</text>
</comment>
<dbReference type="SUPFAM" id="SSF81296">
    <property type="entry name" value="E set domains"/>
    <property type="match status" value="1"/>
</dbReference>
<evidence type="ECO:0000313" key="3">
    <source>
        <dbReference type="Proteomes" id="UP000034051"/>
    </source>
</evidence>
<dbReference type="CDD" id="cd00102">
    <property type="entry name" value="IPT"/>
    <property type="match status" value="1"/>
</dbReference>
<dbReference type="SUPFAM" id="SSF63825">
    <property type="entry name" value="YWTD domain"/>
    <property type="match status" value="1"/>
</dbReference>
<proteinExistence type="predicted"/>
<accession>A0A0G1JIV6</accession>
<dbReference type="Gene3D" id="2.60.40.10">
    <property type="entry name" value="Immunoglobulins"/>
    <property type="match status" value="1"/>
</dbReference>
<dbReference type="InterPro" id="IPR013783">
    <property type="entry name" value="Ig-like_fold"/>
</dbReference>
<feature type="domain" description="IPT/TIG" evidence="1">
    <location>
        <begin position="24"/>
        <end position="92"/>
    </location>
</feature>
<name>A0A0G1JIV6_9BACT</name>
<dbReference type="AlphaFoldDB" id="A0A0G1JIV6"/>